<gene>
    <name evidence="2" type="ORF">ACFSQ6_03585</name>
</gene>
<evidence type="ECO:0000256" key="1">
    <source>
        <dbReference type="SAM" id="SignalP"/>
    </source>
</evidence>
<keyword evidence="1" id="KW-0732">Signal</keyword>
<dbReference type="Proteomes" id="UP001597418">
    <property type="component" value="Unassembled WGS sequence"/>
</dbReference>
<dbReference type="RefSeq" id="WP_066758278.1">
    <property type="nucleotide sequence ID" value="NZ_JBHUMB010000005.1"/>
</dbReference>
<sequence>MSLLNILIASLCLCVLSAKGQEKTVSAKLFEGIIVAGYVDDGAYINCTGPAIKWSKPTYSILLGLLPSIKIKEDRAVVKNSTFTPTLGFGATVIVLKKIAIQIPTFYTPKTATANGQWKLGAGIGYKF</sequence>
<accession>A0ABW5UBF1</accession>
<reference evidence="3" key="1">
    <citation type="journal article" date="2019" name="Int. J. Syst. Evol. Microbiol.">
        <title>The Global Catalogue of Microorganisms (GCM) 10K type strain sequencing project: providing services to taxonomists for standard genome sequencing and annotation.</title>
        <authorList>
            <consortium name="The Broad Institute Genomics Platform"/>
            <consortium name="The Broad Institute Genome Sequencing Center for Infectious Disease"/>
            <person name="Wu L."/>
            <person name="Ma J."/>
        </authorList>
    </citation>
    <scope>NUCLEOTIDE SEQUENCE [LARGE SCALE GENOMIC DNA]</scope>
    <source>
        <strain evidence="3">KCTC 42247</strain>
    </source>
</reference>
<evidence type="ECO:0000313" key="3">
    <source>
        <dbReference type="Proteomes" id="UP001597418"/>
    </source>
</evidence>
<protein>
    <submittedName>
        <fullName evidence="2">Uncharacterized protein</fullName>
    </submittedName>
</protein>
<feature type="signal peptide" evidence="1">
    <location>
        <begin position="1"/>
        <end position="20"/>
    </location>
</feature>
<proteinExistence type="predicted"/>
<keyword evidence="3" id="KW-1185">Reference proteome</keyword>
<feature type="chain" id="PRO_5047266748" evidence="1">
    <location>
        <begin position="21"/>
        <end position="128"/>
    </location>
</feature>
<dbReference type="EMBL" id="JBHUMB010000005">
    <property type="protein sequence ID" value="MFD2742466.1"/>
    <property type="molecule type" value="Genomic_DNA"/>
</dbReference>
<organism evidence="2 3">
    <name type="scientific">Sphingobacterium populi</name>
    <dbReference type="NCBI Taxonomy" id="1812824"/>
    <lineage>
        <taxon>Bacteria</taxon>
        <taxon>Pseudomonadati</taxon>
        <taxon>Bacteroidota</taxon>
        <taxon>Sphingobacteriia</taxon>
        <taxon>Sphingobacteriales</taxon>
        <taxon>Sphingobacteriaceae</taxon>
        <taxon>Sphingobacterium</taxon>
    </lineage>
</organism>
<evidence type="ECO:0000313" key="2">
    <source>
        <dbReference type="EMBL" id="MFD2742466.1"/>
    </source>
</evidence>
<comment type="caution">
    <text evidence="2">The sequence shown here is derived from an EMBL/GenBank/DDBJ whole genome shotgun (WGS) entry which is preliminary data.</text>
</comment>
<name>A0ABW5UBF1_9SPHI</name>